<keyword evidence="1" id="KW-0677">Repeat</keyword>
<protein>
    <submittedName>
        <fullName evidence="3">Catechol 2,3-dioxygenase</fullName>
    </submittedName>
</protein>
<dbReference type="InterPro" id="IPR029068">
    <property type="entry name" value="Glyas_Bleomycin-R_OHBP_Dase"/>
</dbReference>
<dbReference type="InterPro" id="IPR037523">
    <property type="entry name" value="VOC_core"/>
</dbReference>
<name>A0A1I0JSA6_9ACTN</name>
<dbReference type="NCBIfam" id="TIGR03211">
    <property type="entry name" value="catechol_2_3"/>
    <property type="match status" value="1"/>
</dbReference>
<dbReference type="InterPro" id="IPR004360">
    <property type="entry name" value="Glyas_Fos-R_dOase_dom"/>
</dbReference>
<evidence type="ECO:0000313" key="3">
    <source>
        <dbReference type="EMBL" id="SEU13611.1"/>
    </source>
</evidence>
<dbReference type="Proteomes" id="UP000199361">
    <property type="component" value="Unassembled WGS sequence"/>
</dbReference>
<proteinExistence type="predicted"/>
<dbReference type="AlphaFoldDB" id="A0A1I0JSA6"/>
<dbReference type="InterPro" id="IPR050383">
    <property type="entry name" value="GlyoxalaseI/FosfomycinResist"/>
</dbReference>
<dbReference type="EMBL" id="FOHX01000006">
    <property type="protein sequence ID" value="SEU13611.1"/>
    <property type="molecule type" value="Genomic_DNA"/>
</dbReference>
<sequence>MNALLHDVAHLAYAELLTPEPERSLWFFTEILGMTRAGEDGDSVYLRTYDDYEHHSLKLTAHRTSGLRATGLRASSPEALERRIAAIKDSGLGIGWRDGDAGRGPTYAFRDPDGHELHLYWESEWYEAPEELRPALKNQPQAFPGHGVGVRRLDHVNFLAAEAAANGAFVRDVLGARVTEQIMLNSGRIAAQWLHFGNKSYDLVFTDDWSGSSGRLHHIAFATNGREDILRAADICLERGVHIETGPHKHAIQQTFFLYVYEPGGNRIELCNPLTRLILAPDWRVVTWTEAERAKGQAWGLKTIESFHTHGTPPVEPSA</sequence>
<keyword evidence="3" id="KW-0560">Oxidoreductase</keyword>
<dbReference type="GO" id="GO:0018577">
    <property type="term" value="F:catechol 2,3-dioxygenase activity"/>
    <property type="evidence" value="ECO:0007669"/>
    <property type="project" value="InterPro"/>
</dbReference>
<dbReference type="STRING" id="568860.SAMN05421811_106185"/>
<dbReference type="OrthoDB" id="317332at2"/>
<evidence type="ECO:0000259" key="2">
    <source>
        <dbReference type="PROSITE" id="PS51819"/>
    </source>
</evidence>
<feature type="domain" description="VOC" evidence="2">
    <location>
        <begin position="10"/>
        <end position="122"/>
    </location>
</feature>
<evidence type="ECO:0000313" key="4">
    <source>
        <dbReference type="Proteomes" id="UP000199361"/>
    </source>
</evidence>
<dbReference type="RefSeq" id="WP_091083379.1">
    <property type="nucleotide sequence ID" value="NZ_FOHX01000006.1"/>
</dbReference>
<reference evidence="3 4" key="1">
    <citation type="submission" date="2016-10" db="EMBL/GenBank/DDBJ databases">
        <authorList>
            <person name="de Groot N.N."/>
        </authorList>
    </citation>
    <scope>NUCLEOTIDE SEQUENCE [LARGE SCALE GENOMIC DNA]</scope>
    <source>
        <strain evidence="3 4">CGMCC 4.5598</strain>
    </source>
</reference>
<dbReference type="PROSITE" id="PS51819">
    <property type="entry name" value="VOC"/>
    <property type="match status" value="2"/>
</dbReference>
<feature type="domain" description="VOC" evidence="2">
    <location>
        <begin position="152"/>
        <end position="273"/>
    </location>
</feature>
<gene>
    <name evidence="3" type="ORF">SAMN05421811_106185</name>
</gene>
<accession>A0A1I0JSA6</accession>
<dbReference type="Pfam" id="PF00903">
    <property type="entry name" value="Glyoxalase"/>
    <property type="match status" value="2"/>
</dbReference>
<evidence type="ECO:0000256" key="1">
    <source>
        <dbReference type="ARBA" id="ARBA00022737"/>
    </source>
</evidence>
<dbReference type="InterPro" id="IPR017624">
    <property type="entry name" value="Catechol_2-3_dOase"/>
</dbReference>
<dbReference type="GO" id="GO:0008198">
    <property type="term" value="F:ferrous iron binding"/>
    <property type="evidence" value="ECO:0007669"/>
    <property type="project" value="InterPro"/>
</dbReference>
<keyword evidence="4" id="KW-1185">Reference proteome</keyword>
<dbReference type="Gene3D" id="3.10.180.10">
    <property type="entry name" value="2,3-Dihydroxybiphenyl 1,2-Dioxygenase, domain 1"/>
    <property type="match status" value="2"/>
</dbReference>
<dbReference type="PANTHER" id="PTHR21366">
    <property type="entry name" value="GLYOXALASE FAMILY PROTEIN"/>
    <property type="match status" value="1"/>
</dbReference>
<dbReference type="CDD" id="cd09013">
    <property type="entry name" value="BphC-JF8_N_like"/>
    <property type="match status" value="1"/>
</dbReference>
<dbReference type="PANTHER" id="PTHR21366:SF19">
    <property type="entry name" value="METAPYROCATECHASE"/>
    <property type="match status" value="1"/>
</dbReference>
<dbReference type="SUPFAM" id="SSF54593">
    <property type="entry name" value="Glyoxalase/Bleomycin resistance protein/Dihydroxybiphenyl dioxygenase"/>
    <property type="match status" value="1"/>
</dbReference>
<keyword evidence="3" id="KW-0223">Dioxygenase</keyword>
<organism evidence="3 4">
    <name type="scientific">Nonomuraea wenchangensis</name>
    <dbReference type="NCBI Taxonomy" id="568860"/>
    <lineage>
        <taxon>Bacteria</taxon>
        <taxon>Bacillati</taxon>
        <taxon>Actinomycetota</taxon>
        <taxon>Actinomycetes</taxon>
        <taxon>Streptosporangiales</taxon>
        <taxon>Streptosporangiaceae</taxon>
        <taxon>Nonomuraea</taxon>
    </lineage>
</organism>